<sequence length="153" mass="16875">MRTDIKDIEQAVRELMDGVYMDCVYMDGVAVAVGYQVQTIDANPPESAGASIALYMGDEPRSWDVVAQRWRGGAPAAWLTFSILIDEPGRGTIAVYQHDGDDYTDVLDYIEIDTTWTDDETAVIMVEAETLYAGLHGATEDYVKRVMLNGKAA</sequence>
<evidence type="ECO:0000313" key="2">
    <source>
        <dbReference type="Proteomes" id="UP000028995"/>
    </source>
</evidence>
<reference evidence="1 2" key="1">
    <citation type="submission" date="2014-03" db="EMBL/GenBank/DDBJ databases">
        <title>Genomics of Bifidobacteria.</title>
        <authorList>
            <person name="Ventura M."/>
            <person name="Milani C."/>
            <person name="Lugli G.A."/>
        </authorList>
    </citation>
    <scope>NUCLEOTIDE SEQUENCE [LARGE SCALE GENOMIC DNA]</scope>
    <source>
        <strain evidence="1 2">LMG 10510</strain>
    </source>
</reference>
<dbReference type="AlphaFoldDB" id="A0A087AF80"/>
<accession>A0A087AF80</accession>
<dbReference type="eggNOG" id="ENOG50321S3">
    <property type="taxonomic scope" value="Bacteria"/>
</dbReference>
<evidence type="ECO:0000313" key="1">
    <source>
        <dbReference type="EMBL" id="KFI57430.1"/>
    </source>
</evidence>
<dbReference type="Proteomes" id="UP000028995">
    <property type="component" value="Unassembled WGS sequence"/>
</dbReference>
<organism evidence="1 2">
    <name type="scientific">Bifidobacterium choerinum</name>
    <dbReference type="NCBI Taxonomy" id="35760"/>
    <lineage>
        <taxon>Bacteria</taxon>
        <taxon>Bacillati</taxon>
        <taxon>Actinomycetota</taxon>
        <taxon>Actinomycetes</taxon>
        <taxon>Bifidobacteriales</taxon>
        <taxon>Bifidobacteriaceae</taxon>
        <taxon>Bifidobacterium</taxon>
    </lineage>
</organism>
<proteinExistence type="predicted"/>
<keyword evidence="2" id="KW-1185">Reference proteome</keyword>
<dbReference type="EMBL" id="JGYU01000005">
    <property type="protein sequence ID" value="KFI57430.1"/>
    <property type="molecule type" value="Genomic_DNA"/>
</dbReference>
<dbReference type="RefSeq" id="WP_034256222.1">
    <property type="nucleotide sequence ID" value="NZ_JGYU01000005.1"/>
</dbReference>
<name>A0A087AF80_9BIFI</name>
<dbReference type="OrthoDB" id="9961280at2"/>
<dbReference type="STRING" id="35760.BCHO_0849"/>
<comment type="caution">
    <text evidence="1">The sequence shown here is derived from an EMBL/GenBank/DDBJ whole genome shotgun (WGS) entry which is preliminary data.</text>
</comment>
<gene>
    <name evidence="1" type="ORF">BCHO_0849</name>
</gene>
<protein>
    <submittedName>
        <fullName evidence="1">Uncharacterized protein</fullName>
    </submittedName>
</protein>